<dbReference type="PANTHER" id="PTHR40845">
    <property type="match status" value="1"/>
</dbReference>
<protein>
    <recommendedName>
        <fullName evidence="1">DUF7888 domain-containing protein</fullName>
    </recommendedName>
</protein>
<gene>
    <name evidence="2" type="ORF">B0J12DRAFT_734924</name>
</gene>
<dbReference type="Pfam" id="PF25411">
    <property type="entry name" value="DUF7888"/>
    <property type="match status" value="1"/>
</dbReference>
<evidence type="ECO:0000259" key="1">
    <source>
        <dbReference type="Pfam" id="PF25411"/>
    </source>
</evidence>
<dbReference type="Proteomes" id="UP000774617">
    <property type="component" value="Unassembled WGS sequence"/>
</dbReference>
<dbReference type="EMBL" id="JAGTJR010000001">
    <property type="protein sequence ID" value="KAH7065623.1"/>
    <property type="molecule type" value="Genomic_DNA"/>
</dbReference>
<evidence type="ECO:0000313" key="2">
    <source>
        <dbReference type="EMBL" id="KAH7065623.1"/>
    </source>
</evidence>
<sequence length="113" mass="12930">MGYAAQGAIDAVKGIENWDSKREAFVKAVTQGMWERNPDRNAAPAAICYNRGYDLKVPTDMFGLRDREVYYDCFYMKGNNAFWSRGDGGSVNLHTFYDSNRCRLDDKSDLYCN</sequence>
<organism evidence="2 3">
    <name type="scientific">Macrophomina phaseolina</name>
    <dbReference type="NCBI Taxonomy" id="35725"/>
    <lineage>
        <taxon>Eukaryota</taxon>
        <taxon>Fungi</taxon>
        <taxon>Dikarya</taxon>
        <taxon>Ascomycota</taxon>
        <taxon>Pezizomycotina</taxon>
        <taxon>Dothideomycetes</taxon>
        <taxon>Dothideomycetes incertae sedis</taxon>
        <taxon>Botryosphaeriales</taxon>
        <taxon>Botryosphaeriaceae</taxon>
        <taxon>Macrophomina</taxon>
    </lineage>
</organism>
<name>A0ABQ8GX07_9PEZI</name>
<accession>A0ABQ8GX07</accession>
<feature type="domain" description="DUF7888" evidence="1">
    <location>
        <begin position="4"/>
        <end position="113"/>
    </location>
</feature>
<keyword evidence="3" id="KW-1185">Reference proteome</keyword>
<comment type="caution">
    <text evidence="2">The sequence shown here is derived from an EMBL/GenBank/DDBJ whole genome shotgun (WGS) entry which is preliminary data.</text>
</comment>
<evidence type="ECO:0000313" key="3">
    <source>
        <dbReference type="Proteomes" id="UP000774617"/>
    </source>
</evidence>
<dbReference type="InterPro" id="IPR057210">
    <property type="entry name" value="DUF7888"/>
</dbReference>
<proteinExistence type="predicted"/>
<dbReference type="PANTHER" id="PTHR40845:SF1">
    <property type="match status" value="1"/>
</dbReference>
<reference evidence="2 3" key="1">
    <citation type="journal article" date="2021" name="Nat. Commun.">
        <title>Genetic determinants of endophytism in the Arabidopsis root mycobiome.</title>
        <authorList>
            <person name="Mesny F."/>
            <person name="Miyauchi S."/>
            <person name="Thiergart T."/>
            <person name="Pickel B."/>
            <person name="Atanasova L."/>
            <person name="Karlsson M."/>
            <person name="Huettel B."/>
            <person name="Barry K.W."/>
            <person name="Haridas S."/>
            <person name="Chen C."/>
            <person name="Bauer D."/>
            <person name="Andreopoulos W."/>
            <person name="Pangilinan J."/>
            <person name="LaButti K."/>
            <person name="Riley R."/>
            <person name="Lipzen A."/>
            <person name="Clum A."/>
            <person name="Drula E."/>
            <person name="Henrissat B."/>
            <person name="Kohler A."/>
            <person name="Grigoriev I.V."/>
            <person name="Martin F.M."/>
            <person name="Hacquard S."/>
        </authorList>
    </citation>
    <scope>NUCLEOTIDE SEQUENCE [LARGE SCALE GENOMIC DNA]</scope>
    <source>
        <strain evidence="2 3">MPI-SDFR-AT-0080</strain>
    </source>
</reference>